<proteinExistence type="inferred from homology"/>
<dbReference type="InterPro" id="IPR029058">
    <property type="entry name" value="AB_hydrolase_fold"/>
</dbReference>
<dbReference type="Proteomes" id="UP000019141">
    <property type="component" value="Unassembled WGS sequence"/>
</dbReference>
<dbReference type="HOGENOM" id="CLU_012494_13_1_7"/>
<dbReference type="PATRIC" id="fig|1429438.4.peg.3961"/>
<evidence type="ECO:0000256" key="1">
    <source>
        <dbReference type="ARBA" id="ARBA00010515"/>
    </source>
</evidence>
<dbReference type="PROSITE" id="PS01173">
    <property type="entry name" value="LIPASE_GDXG_HIS"/>
    <property type="match status" value="1"/>
</dbReference>
<keyword evidence="2" id="KW-0378">Hydrolase</keyword>
<evidence type="ECO:0000313" key="5">
    <source>
        <dbReference type="Proteomes" id="UP000019141"/>
    </source>
</evidence>
<sequence length="297" mass="31907">MAQSPQLDRVIGMIKARAQATRKTTDEDRASYENMLASMPMADDIETERVGAGGVPAEWIRAPGARADRVMLYFHGGGYVVGSMRTHRTMLSHISRASGFSVLGLDYRLAPENPFPAPVEDALAAYRWLLDQGTESGNIVLGGDSAGGGLVVSTLVAIRYAGEPMPAAGVCISPWVDMEGTGESFTTNADVDPSVSKERIVNIAKVYLGGKNPRAPLASPLHADLHELPPLLSIVGSIETLLDDARVITERAQAAGVEAVLEVWDDMPHVWTHFAPILPEGQQAVDRIGDFMRHQVG</sequence>
<dbReference type="InterPro" id="IPR013094">
    <property type="entry name" value="AB_hydrolase_3"/>
</dbReference>
<comment type="caution">
    <text evidence="4">The sequence shown here is derived from an EMBL/GenBank/DDBJ whole genome shotgun (WGS) entry which is preliminary data.</text>
</comment>
<dbReference type="InterPro" id="IPR002168">
    <property type="entry name" value="Lipase_GDXG_HIS_AS"/>
</dbReference>
<organism evidence="4 5">
    <name type="scientific">Entotheonella factor</name>
    <dbReference type="NCBI Taxonomy" id="1429438"/>
    <lineage>
        <taxon>Bacteria</taxon>
        <taxon>Pseudomonadati</taxon>
        <taxon>Nitrospinota/Tectimicrobiota group</taxon>
        <taxon>Candidatus Tectimicrobiota</taxon>
        <taxon>Candidatus Entotheonellia</taxon>
        <taxon>Candidatus Entotheonellales</taxon>
        <taxon>Candidatus Entotheonellaceae</taxon>
        <taxon>Candidatus Entotheonella</taxon>
    </lineage>
</organism>
<dbReference type="Gene3D" id="3.40.50.1820">
    <property type="entry name" value="alpha/beta hydrolase"/>
    <property type="match status" value="1"/>
</dbReference>
<protein>
    <recommendedName>
        <fullName evidence="3">Alpha/beta hydrolase fold-3 domain-containing protein</fullName>
    </recommendedName>
</protein>
<accession>W4LIV6</accession>
<name>W4LIV6_ENTF1</name>
<comment type="similarity">
    <text evidence="1">Belongs to the 'GDXG' lipolytic enzyme family.</text>
</comment>
<evidence type="ECO:0000256" key="2">
    <source>
        <dbReference type="ARBA" id="ARBA00022801"/>
    </source>
</evidence>
<dbReference type="InterPro" id="IPR050300">
    <property type="entry name" value="GDXG_lipolytic_enzyme"/>
</dbReference>
<dbReference type="Pfam" id="PF07859">
    <property type="entry name" value="Abhydrolase_3"/>
    <property type="match status" value="1"/>
</dbReference>
<evidence type="ECO:0000313" key="4">
    <source>
        <dbReference type="EMBL" id="ETW98043.1"/>
    </source>
</evidence>
<reference evidence="4 5" key="1">
    <citation type="journal article" date="2014" name="Nature">
        <title>An environmental bacterial taxon with a large and distinct metabolic repertoire.</title>
        <authorList>
            <person name="Wilson M.C."/>
            <person name="Mori T."/>
            <person name="Ruckert C."/>
            <person name="Uria A.R."/>
            <person name="Helf M.J."/>
            <person name="Takada K."/>
            <person name="Gernert C."/>
            <person name="Steffens U.A."/>
            <person name="Heycke N."/>
            <person name="Schmitt S."/>
            <person name="Rinke C."/>
            <person name="Helfrich E.J."/>
            <person name="Brachmann A.O."/>
            <person name="Gurgui C."/>
            <person name="Wakimoto T."/>
            <person name="Kracht M."/>
            <person name="Crusemann M."/>
            <person name="Hentschel U."/>
            <person name="Abe I."/>
            <person name="Matsunaga S."/>
            <person name="Kalinowski J."/>
            <person name="Takeyama H."/>
            <person name="Piel J."/>
        </authorList>
    </citation>
    <scope>NUCLEOTIDE SEQUENCE [LARGE SCALE GENOMIC DNA]</scope>
    <source>
        <strain evidence="5">TSY1</strain>
    </source>
</reference>
<feature type="domain" description="Alpha/beta hydrolase fold-3" evidence="3">
    <location>
        <begin position="71"/>
        <end position="272"/>
    </location>
</feature>
<dbReference type="SUPFAM" id="SSF53474">
    <property type="entry name" value="alpha/beta-Hydrolases"/>
    <property type="match status" value="1"/>
</dbReference>
<gene>
    <name evidence="4" type="ORF">ETSY1_20390</name>
</gene>
<dbReference type="AlphaFoldDB" id="W4LIV6"/>
<dbReference type="GO" id="GO:0016787">
    <property type="term" value="F:hydrolase activity"/>
    <property type="evidence" value="ECO:0007669"/>
    <property type="project" value="UniProtKB-KW"/>
</dbReference>
<keyword evidence="5" id="KW-1185">Reference proteome</keyword>
<evidence type="ECO:0000259" key="3">
    <source>
        <dbReference type="Pfam" id="PF07859"/>
    </source>
</evidence>
<dbReference type="PANTHER" id="PTHR48081:SF8">
    <property type="entry name" value="ALPHA_BETA HYDROLASE FOLD-3 DOMAIN-CONTAINING PROTEIN-RELATED"/>
    <property type="match status" value="1"/>
</dbReference>
<dbReference type="PANTHER" id="PTHR48081">
    <property type="entry name" value="AB HYDROLASE SUPERFAMILY PROTEIN C4A8.06C"/>
    <property type="match status" value="1"/>
</dbReference>
<dbReference type="EMBL" id="AZHW01000593">
    <property type="protein sequence ID" value="ETW98043.1"/>
    <property type="molecule type" value="Genomic_DNA"/>
</dbReference>